<dbReference type="RefSeq" id="XP_018147626.1">
    <property type="nucleotide sequence ID" value="XM_018293408.1"/>
</dbReference>
<accession>A0A179G1I7</accession>
<reference evidence="1 2" key="1">
    <citation type="journal article" date="2016" name="PLoS Pathog.">
        <title>Biosynthesis of antibiotic leucinostatins in bio-control fungus Purpureocillium lilacinum and their inhibition on phytophthora revealed by genome mining.</title>
        <authorList>
            <person name="Wang G."/>
            <person name="Liu Z."/>
            <person name="Lin R."/>
            <person name="Li E."/>
            <person name="Mao Z."/>
            <person name="Ling J."/>
            <person name="Yang Y."/>
            <person name="Yin W.B."/>
            <person name="Xie B."/>
        </authorList>
    </citation>
    <scope>NUCLEOTIDE SEQUENCE [LARGE SCALE GENOMIC DNA]</scope>
    <source>
        <strain evidence="1">170</strain>
    </source>
</reference>
<dbReference type="AlphaFoldDB" id="A0A179G1I7"/>
<dbReference type="EMBL" id="LSBJ02000002">
    <property type="protein sequence ID" value="OAQ71089.1"/>
    <property type="molecule type" value="Genomic_DNA"/>
</dbReference>
<evidence type="ECO:0000313" key="1">
    <source>
        <dbReference type="EMBL" id="OAQ71089.1"/>
    </source>
</evidence>
<name>A0A179G1I7_METCM</name>
<sequence>MARHSQLWSHNKCKPAAPKQEMAHRLRTLMQEQHYQQPWVARALTGKVCLVMLEENRRPDVDTGRMDRGRQDMDRHTE</sequence>
<proteinExistence type="predicted"/>
<keyword evidence="2" id="KW-1185">Reference proteome</keyword>
<dbReference type="Proteomes" id="UP000078397">
    <property type="component" value="Unassembled WGS sequence"/>
</dbReference>
<dbReference type="KEGG" id="pchm:VFPPC_15655"/>
<organism evidence="1 2">
    <name type="scientific">Pochonia chlamydosporia 170</name>
    <dbReference type="NCBI Taxonomy" id="1380566"/>
    <lineage>
        <taxon>Eukaryota</taxon>
        <taxon>Fungi</taxon>
        <taxon>Dikarya</taxon>
        <taxon>Ascomycota</taxon>
        <taxon>Pezizomycotina</taxon>
        <taxon>Sordariomycetes</taxon>
        <taxon>Hypocreomycetidae</taxon>
        <taxon>Hypocreales</taxon>
        <taxon>Clavicipitaceae</taxon>
        <taxon>Pochonia</taxon>
    </lineage>
</organism>
<protein>
    <submittedName>
        <fullName evidence="1">Uncharacterized protein</fullName>
    </submittedName>
</protein>
<comment type="caution">
    <text evidence="1">The sequence shown here is derived from an EMBL/GenBank/DDBJ whole genome shotgun (WGS) entry which is preliminary data.</text>
</comment>
<dbReference type="GeneID" id="28857402"/>
<evidence type="ECO:0000313" key="2">
    <source>
        <dbReference type="Proteomes" id="UP000078397"/>
    </source>
</evidence>
<gene>
    <name evidence="1" type="ORF">VFPPC_15655</name>
</gene>